<accession>A0A2P2PX08</accession>
<reference evidence="1" key="1">
    <citation type="submission" date="2018-02" db="EMBL/GenBank/DDBJ databases">
        <title>Rhizophora mucronata_Transcriptome.</title>
        <authorList>
            <person name="Meera S.P."/>
            <person name="Sreeshan A."/>
            <person name="Augustine A."/>
        </authorList>
    </citation>
    <scope>NUCLEOTIDE SEQUENCE</scope>
    <source>
        <tissue evidence="1">Leaf</tissue>
    </source>
</reference>
<dbReference type="AlphaFoldDB" id="A0A2P2PX08"/>
<evidence type="ECO:0000313" key="1">
    <source>
        <dbReference type="EMBL" id="MBX59240.1"/>
    </source>
</evidence>
<dbReference type="EMBL" id="GGEC01078756">
    <property type="protein sequence ID" value="MBX59240.1"/>
    <property type="molecule type" value="Transcribed_RNA"/>
</dbReference>
<organism evidence="1">
    <name type="scientific">Rhizophora mucronata</name>
    <name type="common">Asiatic mangrove</name>
    <dbReference type="NCBI Taxonomy" id="61149"/>
    <lineage>
        <taxon>Eukaryota</taxon>
        <taxon>Viridiplantae</taxon>
        <taxon>Streptophyta</taxon>
        <taxon>Embryophyta</taxon>
        <taxon>Tracheophyta</taxon>
        <taxon>Spermatophyta</taxon>
        <taxon>Magnoliopsida</taxon>
        <taxon>eudicotyledons</taxon>
        <taxon>Gunneridae</taxon>
        <taxon>Pentapetalae</taxon>
        <taxon>rosids</taxon>
        <taxon>fabids</taxon>
        <taxon>Malpighiales</taxon>
        <taxon>Rhizophoraceae</taxon>
        <taxon>Rhizophora</taxon>
    </lineage>
</organism>
<protein>
    <submittedName>
        <fullName evidence="1">Uncharacterized protein</fullName>
    </submittedName>
</protein>
<proteinExistence type="predicted"/>
<name>A0A2P2PX08_RHIMU</name>
<sequence length="43" mass="5084">MEKFQILNAHEHGKVNCSSEVIRTQIKMFKIHEVENGLWNSTR</sequence>